<gene>
    <name evidence="1" type="ORF">B1A_11573</name>
</gene>
<dbReference type="SUPFAM" id="SSF48557">
    <property type="entry name" value="L-aspartase-like"/>
    <property type="match status" value="1"/>
</dbReference>
<organism evidence="1">
    <name type="scientific">mine drainage metagenome</name>
    <dbReference type="NCBI Taxonomy" id="410659"/>
    <lineage>
        <taxon>unclassified sequences</taxon>
        <taxon>metagenomes</taxon>
        <taxon>ecological metagenomes</taxon>
    </lineage>
</organism>
<evidence type="ECO:0000313" key="1">
    <source>
        <dbReference type="EMBL" id="EQD56375.1"/>
    </source>
</evidence>
<comment type="caution">
    <text evidence="1">The sequence shown here is derived from an EMBL/GenBank/DDBJ whole genome shotgun (WGS) entry which is preliminary data.</text>
</comment>
<reference evidence="1" key="1">
    <citation type="submission" date="2013-08" db="EMBL/GenBank/DDBJ databases">
        <authorList>
            <person name="Mendez C."/>
            <person name="Richter M."/>
            <person name="Ferrer M."/>
            <person name="Sanchez J."/>
        </authorList>
    </citation>
    <scope>NUCLEOTIDE SEQUENCE</scope>
</reference>
<dbReference type="AlphaFoldDB" id="T1BQW3"/>
<dbReference type="InterPro" id="IPR008948">
    <property type="entry name" value="L-Aspartase-like"/>
</dbReference>
<name>T1BQW3_9ZZZZ</name>
<dbReference type="Gene3D" id="1.20.200.10">
    <property type="entry name" value="Fumarase/aspartase (Central domain)"/>
    <property type="match status" value="1"/>
</dbReference>
<feature type="non-terminal residue" evidence="1">
    <location>
        <position position="38"/>
    </location>
</feature>
<protein>
    <submittedName>
        <fullName evidence="1">Adenylosuccinate lyase</fullName>
    </submittedName>
</protein>
<accession>T1BQW3</accession>
<dbReference type="GO" id="GO:0016829">
    <property type="term" value="F:lyase activity"/>
    <property type="evidence" value="ECO:0007669"/>
    <property type="project" value="UniProtKB-KW"/>
</dbReference>
<dbReference type="EMBL" id="AUZX01008295">
    <property type="protein sequence ID" value="EQD56375.1"/>
    <property type="molecule type" value="Genomic_DNA"/>
</dbReference>
<sequence>MKTFALWHERDISHSSVERVVGPDAFGLLDYMLARLGG</sequence>
<reference evidence="1" key="2">
    <citation type="journal article" date="2014" name="ISME J.">
        <title>Microbial stratification in low pH oxic and suboxic macroscopic growths along an acid mine drainage.</title>
        <authorList>
            <person name="Mendez-Garcia C."/>
            <person name="Mesa V."/>
            <person name="Sprenger R.R."/>
            <person name="Richter M."/>
            <person name="Diez M.S."/>
            <person name="Solano J."/>
            <person name="Bargiela R."/>
            <person name="Golyshina O.V."/>
            <person name="Manteca A."/>
            <person name="Ramos J.L."/>
            <person name="Gallego J.R."/>
            <person name="Llorente I."/>
            <person name="Martins Dos Santos V.A."/>
            <person name="Jensen O.N."/>
            <person name="Pelaez A.I."/>
            <person name="Sanchez J."/>
            <person name="Ferrer M."/>
        </authorList>
    </citation>
    <scope>NUCLEOTIDE SEQUENCE</scope>
</reference>
<proteinExistence type="predicted"/>
<keyword evidence="1" id="KW-0456">Lyase</keyword>